<feature type="chain" id="PRO_5040252225" description="Ricin B lectin domain-containing protein" evidence="1">
    <location>
        <begin position="22"/>
        <end position="158"/>
    </location>
</feature>
<dbReference type="Proteomes" id="UP000723463">
    <property type="component" value="Unassembled WGS sequence"/>
</dbReference>
<dbReference type="Gene3D" id="2.80.10.50">
    <property type="match status" value="1"/>
</dbReference>
<reference evidence="2" key="1">
    <citation type="journal article" date="2020" name="Fungal Divers.">
        <title>Resolving the Mortierellaceae phylogeny through synthesis of multi-gene phylogenetics and phylogenomics.</title>
        <authorList>
            <person name="Vandepol N."/>
            <person name="Liber J."/>
            <person name="Desiro A."/>
            <person name="Na H."/>
            <person name="Kennedy M."/>
            <person name="Barry K."/>
            <person name="Grigoriev I.V."/>
            <person name="Miller A.N."/>
            <person name="O'Donnell K."/>
            <person name="Stajich J.E."/>
            <person name="Bonito G."/>
        </authorList>
    </citation>
    <scope>NUCLEOTIDE SEQUENCE</scope>
    <source>
        <strain evidence="2">NRRL 2591</strain>
    </source>
</reference>
<dbReference type="InterPro" id="IPR035992">
    <property type="entry name" value="Ricin_B-like_lectins"/>
</dbReference>
<evidence type="ECO:0008006" key="4">
    <source>
        <dbReference type="Google" id="ProtNLM"/>
    </source>
</evidence>
<dbReference type="EMBL" id="JAAAXW010000267">
    <property type="protein sequence ID" value="KAF9539061.1"/>
    <property type="molecule type" value="Genomic_DNA"/>
</dbReference>
<name>A0A9P6F0E9_9FUNG</name>
<protein>
    <recommendedName>
        <fullName evidence="4">Ricin B lectin domain-containing protein</fullName>
    </recommendedName>
</protein>
<organism evidence="2 3">
    <name type="scientific">Mortierella hygrophila</name>
    <dbReference type="NCBI Taxonomy" id="979708"/>
    <lineage>
        <taxon>Eukaryota</taxon>
        <taxon>Fungi</taxon>
        <taxon>Fungi incertae sedis</taxon>
        <taxon>Mucoromycota</taxon>
        <taxon>Mortierellomycotina</taxon>
        <taxon>Mortierellomycetes</taxon>
        <taxon>Mortierellales</taxon>
        <taxon>Mortierellaceae</taxon>
        <taxon>Mortierella</taxon>
    </lineage>
</organism>
<evidence type="ECO:0000256" key="1">
    <source>
        <dbReference type="SAM" id="SignalP"/>
    </source>
</evidence>
<comment type="caution">
    <text evidence="2">The sequence shown here is derived from an EMBL/GenBank/DDBJ whole genome shotgun (WGS) entry which is preliminary data.</text>
</comment>
<dbReference type="SUPFAM" id="SSF50370">
    <property type="entry name" value="Ricin B-like lectins"/>
    <property type="match status" value="1"/>
</dbReference>
<feature type="signal peptide" evidence="1">
    <location>
        <begin position="1"/>
        <end position="21"/>
    </location>
</feature>
<evidence type="ECO:0000313" key="3">
    <source>
        <dbReference type="Proteomes" id="UP000723463"/>
    </source>
</evidence>
<accession>A0A9P6F0E9</accession>
<gene>
    <name evidence="2" type="ORF">EC957_005835</name>
</gene>
<keyword evidence="1" id="KW-0732">Signal</keyword>
<dbReference type="AlphaFoldDB" id="A0A9P6F0E9"/>
<proteinExistence type="predicted"/>
<evidence type="ECO:0000313" key="2">
    <source>
        <dbReference type="EMBL" id="KAF9539061.1"/>
    </source>
</evidence>
<keyword evidence="3" id="KW-1185">Reference proteome</keyword>
<sequence length="158" mass="17712">MTRSAALFIAILVAIVQVCTAFYFTDGVYELELERHLLTGNSRGGPAELIPKGQSADQLWRVTQDETSLVTISNEKSGLYLAFNEDPEPNKFLILSDAPLSWKLSQIDDKFFIEAVKEFEGRRLVAAISPIRIWPPPAALSWAQKSDDQKWTLTKIAD</sequence>